<dbReference type="SUPFAM" id="SSF53756">
    <property type="entry name" value="UDP-Glycosyltransferase/glycogen phosphorylase"/>
    <property type="match status" value="1"/>
</dbReference>
<organism evidence="4 5">
    <name type="scientific">Pseudoalteromonas piratica</name>
    <dbReference type="NCBI Taxonomy" id="1348114"/>
    <lineage>
        <taxon>Bacteria</taxon>
        <taxon>Pseudomonadati</taxon>
        <taxon>Pseudomonadota</taxon>
        <taxon>Gammaproteobacteria</taxon>
        <taxon>Alteromonadales</taxon>
        <taxon>Pseudoalteromonadaceae</taxon>
        <taxon>Pseudoalteromonas</taxon>
    </lineage>
</organism>
<dbReference type="STRING" id="1348114.OM33_05170"/>
<protein>
    <recommendedName>
        <fullName evidence="6">Glycosyl transferase family 1</fullName>
    </recommendedName>
</protein>
<dbReference type="Pfam" id="PF13439">
    <property type="entry name" value="Glyco_transf_4"/>
    <property type="match status" value="1"/>
</dbReference>
<dbReference type="AlphaFoldDB" id="A0A0A7EF55"/>
<accession>A0A0A7EF55</accession>
<dbReference type="GO" id="GO:0016757">
    <property type="term" value="F:glycosyltransferase activity"/>
    <property type="evidence" value="ECO:0007669"/>
    <property type="project" value="InterPro"/>
</dbReference>
<dbReference type="PANTHER" id="PTHR46401">
    <property type="entry name" value="GLYCOSYLTRANSFERASE WBBK-RELATED"/>
    <property type="match status" value="1"/>
</dbReference>
<evidence type="ECO:0000259" key="3">
    <source>
        <dbReference type="Pfam" id="PF13439"/>
    </source>
</evidence>
<dbReference type="Gene3D" id="3.40.50.2000">
    <property type="entry name" value="Glycogen Phosphorylase B"/>
    <property type="match status" value="2"/>
</dbReference>
<dbReference type="EMBL" id="CP009888">
    <property type="protein sequence ID" value="AIY64607.1"/>
    <property type="molecule type" value="Genomic_DNA"/>
</dbReference>
<evidence type="ECO:0000313" key="5">
    <source>
        <dbReference type="Proteomes" id="UP000030341"/>
    </source>
</evidence>
<proteinExistence type="predicted"/>
<feature type="domain" description="Glycosyltransferase subfamily 4-like N-terminal" evidence="3">
    <location>
        <begin position="100"/>
        <end position="187"/>
    </location>
</feature>
<sequence length="376" mass="42352">MKVVLGCDPLLAQLTGIGNYTQQLGAGLLNSSRIEILELFAHGKYYGHELLMEPENSEKPKKVNGTLWAALRSNLANSTLAVSLYSKLIPIIEKRALRTKDDYIFHSPNFLLPNHGGKRVVTIHDLSTMVHPEFHPSSRVKLVNNAIEQSVKYADHIITDSKFIKNQLCESFALSSDKVSAIHLGVSEQYFPRSEEQCTPFLYDYGLVYKQFLLFVSTIEPRKNVLRLLQAFQLYREKNKNGLPLILIGGLGWNNEKEHNKIRELEGKGWVRYLGYVKQRDIPFLYAASKGVVFPSLYEGFGLPVAEAMQSGVSVLVSENSSMSEFSGESAYLVDPLDVDSIRSAIEELTFSELTPKSMSFSWENTVRATIESYSR</sequence>
<dbReference type="RefSeq" id="WP_038639596.1">
    <property type="nucleotide sequence ID" value="NZ_CP009888.1"/>
</dbReference>
<dbReference type="InterPro" id="IPR028098">
    <property type="entry name" value="Glyco_trans_4-like_N"/>
</dbReference>
<evidence type="ECO:0000259" key="2">
    <source>
        <dbReference type="Pfam" id="PF00534"/>
    </source>
</evidence>
<keyword evidence="5" id="KW-1185">Reference proteome</keyword>
<dbReference type="GO" id="GO:0009103">
    <property type="term" value="P:lipopolysaccharide biosynthetic process"/>
    <property type="evidence" value="ECO:0007669"/>
    <property type="project" value="TreeGrafter"/>
</dbReference>
<dbReference type="eggNOG" id="COG0438">
    <property type="taxonomic scope" value="Bacteria"/>
</dbReference>
<keyword evidence="1" id="KW-0808">Transferase</keyword>
<evidence type="ECO:0000256" key="1">
    <source>
        <dbReference type="ARBA" id="ARBA00022679"/>
    </source>
</evidence>
<name>A0A0A7EF55_9GAMM</name>
<gene>
    <name evidence="4" type="ORF">OM33_05170</name>
</gene>
<dbReference type="CDD" id="cd03809">
    <property type="entry name" value="GT4_MtfB-like"/>
    <property type="match status" value="1"/>
</dbReference>
<dbReference type="InterPro" id="IPR001296">
    <property type="entry name" value="Glyco_trans_1"/>
</dbReference>
<feature type="domain" description="Glycosyl transferase family 1" evidence="2">
    <location>
        <begin position="210"/>
        <end position="353"/>
    </location>
</feature>
<reference evidence="4 5" key="1">
    <citation type="submission" date="2014-11" db="EMBL/GenBank/DDBJ databases">
        <title>Complete Genome Sequence of Pseudoalteromonas sp. Strain OCN003 Isolated from Kaneohe Bay, Oahu, Hawaii.</title>
        <authorList>
            <person name="Beurmann S."/>
            <person name="Videau P."/>
            <person name="Ushijima B."/>
            <person name="Smith A.M."/>
            <person name="Aeby G.S."/>
            <person name="Callahan S.M."/>
            <person name="Belcaid M."/>
        </authorList>
    </citation>
    <scope>NUCLEOTIDE SEQUENCE [LARGE SCALE GENOMIC DNA]</scope>
    <source>
        <strain evidence="4 5">OCN003</strain>
    </source>
</reference>
<evidence type="ECO:0000313" key="4">
    <source>
        <dbReference type="EMBL" id="AIY64607.1"/>
    </source>
</evidence>
<dbReference type="PANTHER" id="PTHR46401:SF2">
    <property type="entry name" value="GLYCOSYLTRANSFERASE WBBK-RELATED"/>
    <property type="match status" value="1"/>
</dbReference>
<dbReference type="KEGG" id="pseo:OM33_05170"/>
<evidence type="ECO:0008006" key="6">
    <source>
        <dbReference type="Google" id="ProtNLM"/>
    </source>
</evidence>
<dbReference type="HOGENOM" id="CLU_009583_27_0_6"/>
<dbReference type="OrthoDB" id="9801609at2"/>
<dbReference type="Proteomes" id="UP000030341">
    <property type="component" value="Chromosome 1"/>
</dbReference>
<dbReference type="Pfam" id="PF00534">
    <property type="entry name" value="Glycos_transf_1"/>
    <property type="match status" value="1"/>
</dbReference>